<proteinExistence type="predicted"/>
<accession>A0ACB7X375</accession>
<name>A0ACB7X375_9ERIC</name>
<protein>
    <submittedName>
        <fullName evidence="1">Uncharacterized protein</fullName>
    </submittedName>
</protein>
<comment type="caution">
    <text evidence="1">The sequence shown here is derived from an EMBL/GenBank/DDBJ whole genome shotgun (WGS) entry which is preliminary data.</text>
</comment>
<evidence type="ECO:0000313" key="2">
    <source>
        <dbReference type="Proteomes" id="UP000828048"/>
    </source>
</evidence>
<dbReference type="EMBL" id="CM037152">
    <property type="protein sequence ID" value="KAH7835019.1"/>
    <property type="molecule type" value="Genomic_DNA"/>
</dbReference>
<dbReference type="Proteomes" id="UP000828048">
    <property type="component" value="Chromosome 2"/>
</dbReference>
<gene>
    <name evidence="1" type="ORF">Vadar_022104</name>
</gene>
<organism evidence="1 2">
    <name type="scientific">Vaccinium darrowii</name>
    <dbReference type="NCBI Taxonomy" id="229202"/>
    <lineage>
        <taxon>Eukaryota</taxon>
        <taxon>Viridiplantae</taxon>
        <taxon>Streptophyta</taxon>
        <taxon>Embryophyta</taxon>
        <taxon>Tracheophyta</taxon>
        <taxon>Spermatophyta</taxon>
        <taxon>Magnoliopsida</taxon>
        <taxon>eudicotyledons</taxon>
        <taxon>Gunneridae</taxon>
        <taxon>Pentapetalae</taxon>
        <taxon>asterids</taxon>
        <taxon>Ericales</taxon>
        <taxon>Ericaceae</taxon>
        <taxon>Vaccinioideae</taxon>
        <taxon>Vaccinieae</taxon>
        <taxon>Vaccinium</taxon>
    </lineage>
</organism>
<evidence type="ECO:0000313" key="1">
    <source>
        <dbReference type="EMBL" id="KAH7835019.1"/>
    </source>
</evidence>
<reference evidence="1 2" key="1">
    <citation type="journal article" date="2021" name="Hortic Res">
        <title>High-quality reference genome and annotation aids understanding of berry development for evergreen blueberry (Vaccinium darrowii).</title>
        <authorList>
            <person name="Yu J."/>
            <person name="Hulse-Kemp A.M."/>
            <person name="Babiker E."/>
            <person name="Staton M."/>
        </authorList>
    </citation>
    <scope>NUCLEOTIDE SEQUENCE [LARGE SCALE GENOMIC DNA]</scope>
    <source>
        <strain evidence="2">cv. NJ 8807/NJ 8810</strain>
        <tissue evidence="1">Young leaf</tissue>
    </source>
</reference>
<keyword evidence="2" id="KW-1185">Reference proteome</keyword>
<sequence>MSVYGGDSWAREAQYRKRRVDDLAIEGLDASSYKKLSSGKYACLICPHKPVLDTPLMLSMHIKGSRHCVAKSKLKEKEQDIQDEINKRIALSECSDSTVASSTSTLFSHRIVRKPLIEETRKAASEILSNKTPQQSEAKGNNNFQSRTGHSTYEPLHSKSKGSFLEIQAADNVVLQLQSDFRQRQERELKFTEAGWKRDGHGKWFKDENVEFDSDEEDPNVCLA</sequence>